<dbReference type="SUPFAM" id="SSF51197">
    <property type="entry name" value="Clavaminate synthase-like"/>
    <property type="match status" value="1"/>
</dbReference>
<keyword evidence="3" id="KW-0560">Oxidoreductase</keyword>
<dbReference type="InterPro" id="IPR051821">
    <property type="entry name" value="Asp/Asn_beta-hydroxylase"/>
</dbReference>
<evidence type="ECO:0000313" key="6">
    <source>
        <dbReference type="Proteomes" id="UP000676409"/>
    </source>
</evidence>
<dbReference type="AlphaFoldDB" id="A0A975G4Y3"/>
<dbReference type="PANTHER" id="PTHR46332">
    <property type="entry name" value="ASPARTATE BETA-HYDROXYLASE DOMAIN-CONTAINING PROTEIN 2"/>
    <property type="match status" value="1"/>
</dbReference>
<reference evidence="5" key="1">
    <citation type="submission" date="2021-04" db="EMBL/GenBank/DDBJ databases">
        <title>The complete genome sequence of Caulobacter sp. S6.</title>
        <authorList>
            <person name="Tang Y."/>
            <person name="Ouyang W."/>
            <person name="Liu Q."/>
            <person name="Huang B."/>
            <person name="Guo Z."/>
            <person name="Lei P."/>
        </authorList>
    </citation>
    <scope>NUCLEOTIDE SEQUENCE</scope>
    <source>
        <strain evidence="5">S6</strain>
    </source>
</reference>
<gene>
    <name evidence="5" type="ORF">KCG34_19490</name>
</gene>
<sequence length="233" mass="25957">MRIGRRLQPWTNRQIARSSRVGDKPFHDTAEFPWIAELEAHWEDIRAEAAAALCDINAIPPLAEISPDHRRIAPAGMWRSFFLYGYGYKVDENCAKCPKTAALVGKVPGLNSALFSVLVPGTHIPAHTGVTKAILTCHLGIQVPKAADKCQMRVADQFTGWAEGKAFVFDDIYQHEVLNDTPETRIILLVQFRRPVGLRGKLIGGLFLSAVRHSRFVQDARRGLRAWAEGPPK</sequence>
<evidence type="ECO:0000256" key="2">
    <source>
        <dbReference type="ARBA" id="ARBA00022964"/>
    </source>
</evidence>
<keyword evidence="6" id="KW-1185">Reference proteome</keyword>
<dbReference type="PANTHER" id="PTHR46332:SF5">
    <property type="entry name" value="ASPARTATE BETA-HYDROXYLASE DOMAIN CONTAINING 2"/>
    <property type="match status" value="1"/>
</dbReference>
<feature type="domain" description="Aspartyl/asparaginy/proline hydroxylase" evidence="4">
    <location>
        <begin position="39"/>
        <end position="195"/>
    </location>
</feature>
<dbReference type="Pfam" id="PF05118">
    <property type="entry name" value="Asp_Arg_Hydrox"/>
    <property type="match status" value="1"/>
</dbReference>
<dbReference type="KEGG" id="caul:KCG34_19490"/>
<protein>
    <submittedName>
        <fullName evidence="5">Aspartyl/asparaginyl beta-hydroxylase domain-containing protein</fullName>
    </submittedName>
</protein>
<evidence type="ECO:0000313" key="5">
    <source>
        <dbReference type="EMBL" id="QUD90859.1"/>
    </source>
</evidence>
<dbReference type="GO" id="GO:0051213">
    <property type="term" value="F:dioxygenase activity"/>
    <property type="evidence" value="ECO:0007669"/>
    <property type="project" value="UniProtKB-KW"/>
</dbReference>
<name>A0A975G4Y3_9CAUL</name>
<dbReference type="InterPro" id="IPR007803">
    <property type="entry name" value="Asp/Arg/Pro-Hydrxlase"/>
</dbReference>
<dbReference type="InterPro" id="IPR027443">
    <property type="entry name" value="IPNS-like_sf"/>
</dbReference>
<keyword evidence="2" id="KW-0223">Dioxygenase</keyword>
<accession>A0A975G4Y3</accession>
<evidence type="ECO:0000256" key="1">
    <source>
        <dbReference type="ARBA" id="ARBA00007730"/>
    </source>
</evidence>
<organism evidence="5 6">
    <name type="scientific">Phenylobacterium montanum</name>
    <dbReference type="NCBI Taxonomy" id="2823693"/>
    <lineage>
        <taxon>Bacteria</taxon>
        <taxon>Pseudomonadati</taxon>
        <taxon>Pseudomonadota</taxon>
        <taxon>Alphaproteobacteria</taxon>
        <taxon>Caulobacterales</taxon>
        <taxon>Caulobacteraceae</taxon>
        <taxon>Phenylobacterium</taxon>
    </lineage>
</organism>
<comment type="similarity">
    <text evidence="1">Belongs to the aspartyl/asparaginyl beta-hydroxylase family.</text>
</comment>
<dbReference type="EMBL" id="CP073078">
    <property type="protein sequence ID" value="QUD90859.1"/>
    <property type="molecule type" value="Genomic_DNA"/>
</dbReference>
<dbReference type="Gene3D" id="2.60.120.330">
    <property type="entry name" value="B-lactam Antibiotic, Isopenicillin N Synthase, Chain"/>
    <property type="match status" value="1"/>
</dbReference>
<proteinExistence type="inferred from homology"/>
<dbReference type="Proteomes" id="UP000676409">
    <property type="component" value="Chromosome"/>
</dbReference>
<evidence type="ECO:0000256" key="3">
    <source>
        <dbReference type="ARBA" id="ARBA00023002"/>
    </source>
</evidence>
<evidence type="ECO:0000259" key="4">
    <source>
        <dbReference type="Pfam" id="PF05118"/>
    </source>
</evidence>
<dbReference type="GO" id="GO:0016020">
    <property type="term" value="C:membrane"/>
    <property type="evidence" value="ECO:0007669"/>
    <property type="project" value="TreeGrafter"/>
</dbReference>